<dbReference type="EMBL" id="LGST01000031">
    <property type="protein sequence ID" value="KND98560.1"/>
    <property type="molecule type" value="Genomic_DNA"/>
</dbReference>
<evidence type="ECO:0000313" key="2">
    <source>
        <dbReference type="Proteomes" id="UP000037122"/>
    </source>
</evidence>
<proteinExistence type="predicted"/>
<protein>
    <submittedName>
        <fullName evidence="1">Uncharacterized protein</fullName>
    </submittedName>
</protein>
<name>A0A0L0NY34_CANAR</name>
<dbReference type="AlphaFoldDB" id="A0A0L0NY34"/>
<reference evidence="2" key="1">
    <citation type="journal article" date="2015" name="BMC Genomics">
        <title>Draft genome of a commonly misdiagnosed multidrug resistant pathogen Candida auris.</title>
        <authorList>
            <person name="Chatterjee S."/>
            <person name="Alampalli S.V."/>
            <person name="Nageshan R.K."/>
            <person name="Chettiar S.T."/>
            <person name="Joshi S."/>
            <person name="Tatu U.S."/>
        </authorList>
    </citation>
    <scope>NUCLEOTIDE SEQUENCE [LARGE SCALE GENOMIC DNA]</scope>
    <source>
        <strain evidence="2">6684</strain>
    </source>
</reference>
<dbReference type="VEuPathDB" id="FungiDB:QG37_04456"/>
<organism evidence="1 2">
    <name type="scientific">Candidozyma auris</name>
    <name type="common">Yeast</name>
    <name type="synonym">Candida auris</name>
    <dbReference type="NCBI Taxonomy" id="498019"/>
    <lineage>
        <taxon>Eukaryota</taxon>
        <taxon>Fungi</taxon>
        <taxon>Dikarya</taxon>
        <taxon>Ascomycota</taxon>
        <taxon>Saccharomycotina</taxon>
        <taxon>Pichiomycetes</taxon>
        <taxon>Metschnikowiaceae</taxon>
        <taxon>Candidozyma</taxon>
    </lineage>
</organism>
<sequence>MVANEIRYLWPAAKLEENTQKHSSKCITLKMLTAGFSLLALELLIQNWRIEGLWPH</sequence>
<accession>A0A0L0NY34</accession>
<dbReference type="Proteomes" id="UP000037122">
    <property type="component" value="Unassembled WGS sequence"/>
</dbReference>
<comment type="caution">
    <text evidence="1">The sequence shown here is derived from an EMBL/GenBank/DDBJ whole genome shotgun (WGS) entry which is preliminary data.</text>
</comment>
<evidence type="ECO:0000313" key="1">
    <source>
        <dbReference type="EMBL" id="KND98560.1"/>
    </source>
</evidence>
<gene>
    <name evidence="1" type="ORF">QG37_04456</name>
</gene>